<dbReference type="Gene3D" id="3.40.50.150">
    <property type="entry name" value="Vaccinia Virus protein VP39"/>
    <property type="match status" value="1"/>
</dbReference>
<evidence type="ECO:0000313" key="3">
    <source>
        <dbReference type="Proteomes" id="UP000007073"/>
    </source>
</evidence>
<dbReference type="EMBL" id="CP000148">
    <property type="protein sequence ID" value="ABB32560.1"/>
    <property type="molecule type" value="Genomic_DNA"/>
</dbReference>
<dbReference type="KEGG" id="gme:Gmet_2335"/>
<dbReference type="PANTHER" id="PTHR34009">
    <property type="entry name" value="PROTEIN STAR"/>
    <property type="match status" value="1"/>
</dbReference>
<dbReference type="Proteomes" id="UP000007073">
    <property type="component" value="Chromosome"/>
</dbReference>
<reference evidence="2 3" key="2">
    <citation type="journal article" date="2009" name="BMC Microbiol.">
        <title>The genome sequence of Geobacter metallireducens: features of metabolism, physiology and regulation common and dissimilar to Geobacter sulfurreducens.</title>
        <authorList>
            <person name="Aklujkar M."/>
            <person name="Krushkal J."/>
            <person name="DiBartolo G."/>
            <person name="Lapidus A."/>
            <person name="Land M.L."/>
            <person name="Lovley D.R."/>
        </authorList>
    </citation>
    <scope>NUCLEOTIDE SEQUENCE [LARGE SCALE GENOMIC DNA]</scope>
    <source>
        <strain evidence="3">ATCC 53774 / DSM 7210 / GS-15</strain>
    </source>
</reference>
<dbReference type="InterPro" id="IPR006342">
    <property type="entry name" value="FkbM_mtfrase"/>
</dbReference>
<dbReference type="GO" id="GO:0005737">
    <property type="term" value="C:cytoplasm"/>
    <property type="evidence" value="ECO:0007669"/>
    <property type="project" value="GOC"/>
</dbReference>
<organism evidence="2 3">
    <name type="scientific">Geobacter metallireducens (strain ATCC 53774 / DSM 7210 / GS-15)</name>
    <dbReference type="NCBI Taxonomy" id="269799"/>
    <lineage>
        <taxon>Bacteria</taxon>
        <taxon>Pseudomonadati</taxon>
        <taxon>Thermodesulfobacteriota</taxon>
        <taxon>Desulfuromonadia</taxon>
        <taxon>Geobacterales</taxon>
        <taxon>Geobacteraceae</taxon>
        <taxon>Geobacter</taxon>
    </lineage>
</organism>
<gene>
    <name evidence="2" type="ordered locus">Gmet_2335</name>
</gene>
<dbReference type="RefSeq" id="WP_004513285.1">
    <property type="nucleotide sequence ID" value="NC_007517.1"/>
</dbReference>
<name>Q39T64_GEOMG</name>
<sequence length="233" mass="27255">MHVRTIVNRIISRYGYEITKIDKFKQYLIEEYNRDDDFCFIQIGANDGVSFDELYSFVTSRKCRGVVVEPLKIYFEKLKQNYSRYPDIIPVNCAVHQNKKKAVLHYVDPAKLDLLPEWVQGIGSLDPNHYKQSGLPSDYIVSEEVECVHLMELIRDNKFEHVNLLQIDVEGYDGEVIKMIDFDVIRPKMIKYEHQSLKKEEQQEITILLESHGYEVFIHGNDSIAIDSSRTMS</sequence>
<dbReference type="InterPro" id="IPR053202">
    <property type="entry name" value="EGF_Rcpt_Signaling_Reg"/>
</dbReference>
<proteinExistence type="predicted"/>
<dbReference type="InterPro" id="IPR029063">
    <property type="entry name" value="SAM-dependent_MTases_sf"/>
</dbReference>
<dbReference type="NCBIfam" id="TIGR01444">
    <property type="entry name" value="fkbM_fam"/>
    <property type="match status" value="1"/>
</dbReference>
<evidence type="ECO:0000259" key="1">
    <source>
        <dbReference type="Pfam" id="PF05050"/>
    </source>
</evidence>
<dbReference type="SUPFAM" id="SSF53335">
    <property type="entry name" value="S-adenosyl-L-methionine-dependent methyltransferases"/>
    <property type="match status" value="1"/>
</dbReference>
<dbReference type="HOGENOM" id="CLU_089273_0_0_7"/>
<dbReference type="STRING" id="269799.Gmet_2335"/>
<accession>Q39T64</accession>
<dbReference type="Pfam" id="PF05050">
    <property type="entry name" value="Methyltransf_21"/>
    <property type="match status" value="1"/>
</dbReference>
<dbReference type="GO" id="GO:0005886">
    <property type="term" value="C:plasma membrane"/>
    <property type="evidence" value="ECO:0007669"/>
    <property type="project" value="TreeGrafter"/>
</dbReference>
<dbReference type="eggNOG" id="COG1215">
    <property type="taxonomic scope" value="Bacteria"/>
</dbReference>
<evidence type="ECO:0000313" key="2">
    <source>
        <dbReference type="EMBL" id="ABB32560.1"/>
    </source>
</evidence>
<dbReference type="PANTHER" id="PTHR34009:SF2">
    <property type="entry name" value="PROTEIN STAR"/>
    <property type="match status" value="1"/>
</dbReference>
<dbReference type="AlphaFoldDB" id="Q39T64"/>
<keyword evidence="3" id="KW-1185">Reference proteome</keyword>
<reference evidence="2 3" key="1">
    <citation type="submission" date="2005-10" db="EMBL/GenBank/DDBJ databases">
        <title>Complete sequence of Geobacter metallireducens GS-15.</title>
        <authorList>
            <consortium name="US DOE Joint Genome Institute"/>
            <person name="Copeland A."/>
            <person name="Lucas S."/>
            <person name="Lapidus A."/>
            <person name="Barry K."/>
            <person name="Detter J.C."/>
            <person name="Glavina T."/>
            <person name="Hammon N."/>
            <person name="Israni S."/>
            <person name="Pitluck S."/>
            <person name="Di Bartolo G."/>
            <person name="Chain P."/>
            <person name="Schmutz J."/>
            <person name="Larimer F."/>
            <person name="Land M."/>
            <person name="Kyrpides N."/>
            <person name="Ivanova N."/>
            <person name="Richardson P."/>
        </authorList>
    </citation>
    <scope>NUCLEOTIDE SEQUENCE [LARGE SCALE GENOMIC DNA]</scope>
    <source>
        <strain evidence="3">ATCC 53774 / DSM 7210 / GS-15</strain>
    </source>
</reference>
<dbReference type="GO" id="GO:0006888">
    <property type="term" value="P:endoplasmic reticulum to Golgi vesicle-mediated transport"/>
    <property type="evidence" value="ECO:0007669"/>
    <property type="project" value="TreeGrafter"/>
</dbReference>
<feature type="domain" description="Methyltransferase FkbM" evidence="1">
    <location>
        <begin position="42"/>
        <end position="215"/>
    </location>
</feature>
<protein>
    <recommendedName>
        <fullName evidence="1">Methyltransferase FkbM domain-containing protein</fullName>
    </recommendedName>
</protein>
<dbReference type="GO" id="GO:0016197">
    <property type="term" value="P:endosomal transport"/>
    <property type="evidence" value="ECO:0007669"/>
    <property type="project" value="TreeGrafter"/>
</dbReference>